<dbReference type="GO" id="GO:0022857">
    <property type="term" value="F:transmembrane transporter activity"/>
    <property type="evidence" value="ECO:0007669"/>
    <property type="project" value="InterPro"/>
</dbReference>
<evidence type="ECO:0000256" key="1">
    <source>
        <dbReference type="ARBA" id="ARBA00004651"/>
    </source>
</evidence>
<comment type="caution">
    <text evidence="9">The sequence shown here is derived from an EMBL/GenBank/DDBJ whole genome shotgun (WGS) entry which is preliminary data.</text>
</comment>
<dbReference type="CDD" id="cd17369">
    <property type="entry name" value="MFS_ShiA_like"/>
    <property type="match status" value="1"/>
</dbReference>
<proteinExistence type="predicted"/>
<evidence type="ECO:0000259" key="8">
    <source>
        <dbReference type="PROSITE" id="PS50850"/>
    </source>
</evidence>
<dbReference type="AlphaFoldDB" id="A0A087BSQ0"/>
<sequence>MTAVDGVAAVGADVAHEGTALQKTARKLATMTRDSVKTVIAASMVGTAIEFYDFYAYGTAAANYFPKVFFGQTGAAALIGSLLTFAVAFIARPVGSLIFGHFGDRMGRKTTLVVSLMTMGVATFLIGCLPTYAVWGGWAVVLLVACRFVQGIGLGGEWSGAALVATENAPDDKRALYGSFPELGAPIGFFLSNGTYFLLETFTDSDDMLAWGWRVPFLLSAVLVIVGLVVRVRMEETPVFRLAQQENKVVKAPLTEVFRKSWKQVLQATFLVAVTYTLFYTLATWSLAWGTKTVEQGGGGLGFTNREYLLMLMVAICVFAAFIVLSCLYADRVGRRRVLMFSSVALVVFSLAFPYLLMGHRNFAQVMVFLCVGFALMGIAFGPIGAFLPELFDANVRYSGSGIGYNLAAIVGAAFVPTIATWLSHNWGVRSVGLYLAVMALCCLVALVTTPETKDTDFTR</sequence>
<reference evidence="9 10" key="1">
    <citation type="submission" date="2014-03" db="EMBL/GenBank/DDBJ databases">
        <title>Genomics of Bifidobacteria.</title>
        <authorList>
            <person name="Ventura M."/>
            <person name="Milani C."/>
            <person name="Lugli G.A."/>
        </authorList>
    </citation>
    <scope>NUCLEOTIDE SEQUENCE [LARGE SCALE GENOMIC DNA]</scope>
    <source>
        <strain evidence="9 10">LMG 11592</strain>
    </source>
</reference>
<feature type="transmembrane region" description="Helical" evidence="7">
    <location>
        <begin position="432"/>
        <end position="450"/>
    </location>
</feature>
<dbReference type="Proteomes" id="UP000029014">
    <property type="component" value="Unassembled WGS sequence"/>
</dbReference>
<keyword evidence="2" id="KW-0813">Transport</keyword>
<keyword evidence="4 7" id="KW-0812">Transmembrane</keyword>
<protein>
    <submittedName>
        <fullName evidence="9">Permease</fullName>
    </submittedName>
</protein>
<organism evidence="9 10">
    <name type="scientific">Bifidobacterium minimum</name>
    <dbReference type="NCBI Taxonomy" id="1693"/>
    <lineage>
        <taxon>Bacteria</taxon>
        <taxon>Bacillati</taxon>
        <taxon>Actinomycetota</taxon>
        <taxon>Actinomycetes</taxon>
        <taxon>Bifidobacteriales</taxon>
        <taxon>Bifidobacteriaceae</taxon>
        <taxon>Bifidobacterium</taxon>
    </lineage>
</organism>
<dbReference type="PANTHER" id="PTHR43045">
    <property type="entry name" value="SHIKIMATE TRANSPORTER"/>
    <property type="match status" value="1"/>
</dbReference>
<evidence type="ECO:0000256" key="5">
    <source>
        <dbReference type="ARBA" id="ARBA00022989"/>
    </source>
</evidence>
<accession>A0A087BSQ0</accession>
<dbReference type="PANTHER" id="PTHR43045:SF2">
    <property type="entry name" value="INNER MEMBRANE METABOLITE TRANSPORT PROTEIN YHJE"/>
    <property type="match status" value="1"/>
</dbReference>
<feature type="transmembrane region" description="Helical" evidence="7">
    <location>
        <begin position="211"/>
        <end position="232"/>
    </location>
</feature>
<dbReference type="Gene3D" id="1.20.1250.20">
    <property type="entry name" value="MFS general substrate transporter like domains"/>
    <property type="match status" value="2"/>
</dbReference>
<feature type="transmembrane region" description="Helical" evidence="7">
    <location>
        <begin position="363"/>
        <end position="388"/>
    </location>
</feature>
<feature type="transmembrane region" description="Helical" evidence="7">
    <location>
        <begin position="36"/>
        <end position="57"/>
    </location>
</feature>
<evidence type="ECO:0000256" key="2">
    <source>
        <dbReference type="ARBA" id="ARBA00022448"/>
    </source>
</evidence>
<evidence type="ECO:0000313" key="9">
    <source>
        <dbReference type="EMBL" id="KFI74050.1"/>
    </source>
</evidence>
<evidence type="ECO:0000256" key="7">
    <source>
        <dbReference type="SAM" id="Phobius"/>
    </source>
</evidence>
<keyword evidence="5 7" id="KW-1133">Transmembrane helix</keyword>
<feature type="transmembrane region" description="Helical" evidence="7">
    <location>
        <begin position="69"/>
        <end position="91"/>
    </location>
</feature>
<keyword evidence="10" id="KW-1185">Reference proteome</keyword>
<feature type="transmembrane region" description="Helical" evidence="7">
    <location>
        <begin position="400"/>
        <end position="420"/>
    </location>
</feature>
<dbReference type="InterPro" id="IPR005828">
    <property type="entry name" value="MFS_sugar_transport-like"/>
</dbReference>
<evidence type="ECO:0000313" key="10">
    <source>
        <dbReference type="Proteomes" id="UP000029014"/>
    </source>
</evidence>
<gene>
    <name evidence="9" type="ORF">BMIN_1315</name>
</gene>
<dbReference type="Pfam" id="PF00083">
    <property type="entry name" value="Sugar_tr"/>
    <property type="match status" value="1"/>
</dbReference>
<dbReference type="InterPro" id="IPR036259">
    <property type="entry name" value="MFS_trans_sf"/>
</dbReference>
<feature type="domain" description="Major facilitator superfamily (MFS) profile" evidence="8">
    <location>
        <begin position="39"/>
        <end position="454"/>
    </location>
</feature>
<feature type="transmembrane region" description="Helical" evidence="7">
    <location>
        <begin position="268"/>
        <end position="288"/>
    </location>
</feature>
<name>A0A087BSQ0_9BIFI</name>
<dbReference type="EMBL" id="JGZD01000004">
    <property type="protein sequence ID" value="KFI74050.1"/>
    <property type="molecule type" value="Genomic_DNA"/>
</dbReference>
<dbReference type="SUPFAM" id="SSF103473">
    <property type="entry name" value="MFS general substrate transporter"/>
    <property type="match status" value="1"/>
</dbReference>
<dbReference type="GO" id="GO:0005886">
    <property type="term" value="C:plasma membrane"/>
    <property type="evidence" value="ECO:0007669"/>
    <property type="project" value="UniProtKB-SubCell"/>
</dbReference>
<feature type="transmembrane region" description="Helical" evidence="7">
    <location>
        <begin position="308"/>
        <end position="331"/>
    </location>
</feature>
<dbReference type="eggNOG" id="COG0477">
    <property type="taxonomic scope" value="Bacteria"/>
</dbReference>
<feature type="transmembrane region" description="Helical" evidence="7">
    <location>
        <begin position="112"/>
        <end position="132"/>
    </location>
</feature>
<keyword evidence="3" id="KW-1003">Cell membrane</keyword>
<evidence type="ECO:0000256" key="6">
    <source>
        <dbReference type="ARBA" id="ARBA00023136"/>
    </source>
</evidence>
<feature type="transmembrane region" description="Helical" evidence="7">
    <location>
        <begin position="338"/>
        <end position="357"/>
    </location>
</feature>
<evidence type="ECO:0000256" key="4">
    <source>
        <dbReference type="ARBA" id="ARBA00022692"/>
    </source>
</evidence>
<dbReference type="PROSITE" id="PS50850">
    <property type="entry name" value="MFS"/>
    <property type="match status" value="1"/>
</dbReference>
<dbReference type="STRING" id="1693.BMIN_1315"/>
<dbReference type="InterPro" id="IPR020846">
    <property type="entry name" value="MFS_dom"/>
</dbReference>
<comment type="subcellular location">
    <subcellularLocation>
        <location evidence="1">Cell membrane</location>
        <topology evidence="1">Multi-pass membrane protein</topology>
    </subcellularLocation>
</comment>
<keyword evidence="6 7" id="KW-0472">Membrane</keyword>
<evidence type="ECO:0000256" key="3">
    <source>
        <dbReference type="ARBA" id="ARBA00022475"/>
    </source>
</evidence>